<dbReference type="STRING" id="1133592.ASNER_058"/>
<dbReference type="PANTHER" id="PTHR43597">
    <property type="entry name" value="SULFUR ACCEPTOR PROTEIN CSDE"/>
    <property type="match status" value="1"/>
</dbReference>
<dbReference type="EMBL" id="CP003263">
    <property type="protein sequence ID" value="AGC66833.1"/>
    <property type="molecule type" value="Genomic_DNA"/>
</dbReference>
<protein>
    <submittedName>
        <fullName evidence="3">Putative SufE Fe/S-cluster-like protein</fullName>
    </submittedName>
</protein>
<evidence type="ECO:0000313" key="3">
    <source>
        <dbReference type="EMBL" id="AGC66833.1"/>
    </source>
</evidence>
<evidence type="ECO:0000256" key="1">
    <source>
        <dbReference type="ARBA" id="ARBA00010282"/>
    </source>
</evidence>
<sequence length="136" mass="16042">MCIKENIQKVIDEFLFIESWEERYEYLIFLGKKLPKRSKNLRTNNNIIIGCQSKVWLRAYIKFNKIFFHADSDALVPKGIAALMLRIYSGQFPYEIIHNTPLFIEKIGFSSFLTSNRANGIEAMFRAIKKYAIYFQ</sequence>
<proteinExistence type="inferred from homology"/>
<dbReference type="OrthoDB" id="9799320at2"/>
<name>L7VMP4_9FLAO</name>
<dbReference type="HOGENOM" id="CLU_124502_0_0_10"/>
<dbReference type="KEGG" id="udi:ASNER_058"/>
<dbReference type="Proteomes" id="UP000011174">
    <property type="component" value="Chromosome"/>
</dbReference>
<dbReference type="PANTHER" id="PTHR43597:SF5">
    <property type="entry name" value="SUFE-LIKE PROTEIN 2, CHLOROPLASTIC"/>
    <property type="match status" value="1"/>
</dbReference>
<dbReference type="InterPro" id="IPR003808">
    <property type="entry name" value="Fe-S_metab-assoc_dom"/>
</dbReference>
<feature type="domain" description="Fe-S metabolism associated" evidence="2">
    <location>
        <begin position="12"/>
        <end position="130"/>
    </location>
</feature>
<dbReference type="SUPFAM" id="SSF82649">
    <property type="entry name" value="SufE/NifU"/>
    <property type="match status" value="1"/>
</dbReference>
<keyword evidence="4" id="KW-1185">Reference proteome</keyword>
<gene>
    <name evidence="3" type="primary">sufE</name>
    <name evidence="3" type="ORF">ASNER_058</name>
</gene>
<evidence type="ECO:0000259" key="2">
    <source>
        <dbReference type="Pfam" id="PF02657"/>
    </source>
</evidence>
<organism evidence="3 4">
    <name type="scientific">Candidatus Uzinura diaspidicola str. ASNER</name>
    <dbReference type="NCBI Taxonomy" id="1133592"/>
    <lineage>
        <taxon>Bacteria</taxon>
        <taxon>Pseudomonadati</taxon>
        <taxon>Bacteroidota</taxon>
        <taxon>Flavobacteriia</taxon>
        <taxon>Flavobacteriales</taxon>
        <taxon>Candidatus Uzinura</taxon>
    </lineage>
</organism>
<comment type="similarity">
    <text evidence="1">Belongs to the SufE family.</text>
</comment>
<dbReference type="Pfam" id="PF02657">
    <property type="entry name" value="SufE"/>
    <property type="match status" value="1"/>
</dbReference>
<reference evidence="3 4" key="1">
    <citation type="journal article" date="2013" name="Environ. Microbiol.">
        <title>The nutrient supplying capabilities of Uzinura, an endosymbiont of armoured scale insects.</title>
        <authorList>
            <person name="Sabree Z.L."/>
            <person name="Huang C.Y."/>
            <person name="Okusu A."/>
            <person name="Moran N.A."/>
            <person name="Normark B.B."/>
        </authorList>
    </citation>
    <scope>NUCLEOTIDE SEQUENCE [LARGE SCALE GENOMIC DNA]</scope>
    <source>
        <strain evidence="3 4">ASNER</strain>
    </source>
</reference>
<dbReference type="Gene3D" id="3.90.1010.10">
    <property type="match status" value="1"/>
</dbReference>
<dbReference type="AlphaFoldDB" id="L7VMP4"/>
<evidence type="ECO:0000313" key="4">
    <source>
        <dbReference type="Proteomes" id="UP000011174"/>
    </source>
</evidence>
<accession>L7VMP4</accession>